<dbReference type="InterPro" id="IPR010562">
    <property type="entry name" value="Haemolymph_juvenile_hormone-bd"/>
</dbReference>
<dbReference type="Gene3D" id="3.15.10.30">
    <property type="entry name" value="Haemolymph juvenile hormone binding protein"/>
    <property type="match status" value="1"/>
</dbReference>
<dbReference type="GO" id="GO:0005615">
    <property type="term" value="C:extracellular space"/>
    <property type="evidence" value="ECO:0007669"/>
    <property type="project" value="TreeGrafter"/>
</dbReference>
<reference evidence="4" key="1">
    <citation type="submission" date="2022-12" db="EMBL/GenBank/DDBJ databases">
        <title>Chromosome-level genome assembly of the bean flower thrips Megalurothrips usitatus.</title>
        <authorList>
            <person name="Ma L."/>
            <person name="Liu Q."/>
            <person name="Li H."/>
            <person name="Cai W."/>
        </authorList>
    </citation>
    <scope>NUCLEOTIDE SEQUENCE</scope>
    <source>
        <strain evidence="4">Cailab_2022a</strain>
    </source>
</reference>
<evidence type="ECO:0008006" key="6">
    <source>
        <dbReference type="Google" id="ProtNLM"/>
    </source>
</evidence>
<dbReference type="FunFam" id="3.15.10.30:FF:000001">
    <property type="entry name" value="Takeout-like protein 1"/>
    <property type="match status" value="1"/>
</dbReference>
<keyword evidence="1" id="KW-0732">Signal</keyword>
<name>A0AAV7X5T2_9NEOP</name>
<dbReference type="PANTHER" id="PTHR11008:SF32">
    <property type="entry name" value="CIRCADIAN CLOCK-CONTROLLED PROTEIN DAYWAKE-RELATED"/>
    <property type="match status" value="1"/>
</dbReference>
<protein>
    <recommendedName>
        <fullName evidence="6">Protein takeout-like</fullName>
    </recommendedName>
</protein>
<gene>
    <name evidence="4" type="ORF">ONE63_005014</name>
</gene>
<organism evidence="4 5">
    <name type="scientific">Megalurothrips usitatus</name>
    <name type="common">bean blossom thrips</name>
    <dbReference type="NCBI Taxonomy" id="439358"/>
    <lineage>
        <taxon>Eukaryota</taxon>
        <taxon>Metazoa</taxon>
        <taxon>Ecdysozoa</taxon>
        <taxon>Arthropoda</taxon>
        <taxon>Hexapoda</taxon>
        <taxon>Insecta</taxon>
        <taxon>Pterygota</taxon>
        <taxon>Neoptera</taxon>
        <taxon>Paraneoptera</taxon>
        <taxon>Thysanoptera</taxon>
        <taxon>Terebrantia</taxon>
        <taxon>Thripoidea</taxon>
        <taxon>Thripidae</taxon>
        <taxon>Megalurothrips</taxon>
    </lineage>
</organism>
<evidence type="ECO:0000256" key="3">
    <source>
        <dbReference type="ARBA" id="ARBA00060902"/>
    </source>
</evidence>
<dbReference type="AlphaFoldDB" id="A0AAV7X5T2"/>
<evidence type="ECO:0000256" key="1">
    <source>
        <dbReference type="ARBA" id="ARBA00022729"/>
    </source>
</evidence>
<comment type="caution">
    <text evidence="4">The sequence shown here is derived from an EMBL/GenBank/DDBJ whole genome shotgun (WGS) entry which is preliminary data.</text>
</comment>
<evidence type="ECO:0000256" key="2">
    <source>
        <dbReference type="ARBA" id="ARBA00023108"/>
    </source>
</evidence>
<keyword evidence="5" id="KW-1185">Reference proteome</keyword>
<dbReference type="GO" id="GO:0007623">
    <property type="term" value="P:circadian rhythm"/>
    <property type="evidence" value="ECO:0007669"/>
    <property type="project" value="UniProtKB-ARBA"/>
</dbReference>
<evidence type="ECO:0000313" key="4">
    <source>
        <dbReference type="EMBL" id="KAJ1519758.1"/>
    </source>
</evidence>
<keyword evidence="2" id="KW-0090">Biological rhythms</keyword>
<dbReference type="InterPro" id="IPR038606">
    <property type="entry name" value="To_sf"/>
</dbReference>
<proteinExistence type="inferred from homology"/>
<dbReference type="Proteomes" id="UP001075354">
    <property type="component" value="Chromosome 16"/>
</dbReference>
<dbReference type="SMART" id="SM00700">
    <property type="entry name" value="JHBP"/>
    <property type="match status" value="1"/>
</dbReference>
<accession>A0AAV7X5T2</accession>
<evidence type="ECO:0000313" key="5">
    <source>
        <dbReference type="Proteomes" id="UP001075354"/>
    </source>
</evidence>
<dbReference type="PANTHER" id="PTHR11008">
    <property type="entry name" value="PROTEIN TAKEOUT-LIKE PROTEIN"/>
    <property type="match status" value="1"/>
</dbReference>
<dbReference type="EMBL" id="JAPTSV010000016">
    <property type="protein sequence ID" value="KAJ1519758.1"/>
    <property type="molecule type" value="Genomic_DNA"/>
</dbReference>
<comment type="similarity">
    <text evidence="3">Belongs to the TO family.</text>
</comment>
<sequence length="232" mass="25820">MFTFILAASYSACSVNDADFETCLAKAIEDAVNKLKAGEKSLGLPSIDPLHVDEVSLDLGKGPITLVLDIKDLDVVGLSSTTFKSTKLDREKRQLIMDCHTQHLRMDFQYKAGGKILVIAVQGDGPAFFEYDDVNSTHTISFKPVEKKGKTYWAVDDYKLDITPGSMKSHFQDLLKGNKAVSDQVNTFLNTEWKQFYQQIKGPGQDAVSDILKQFASRVFDRVPVGDIFKDV</sequence>
<dbReference type="Pfam" id="PF06585">
    <property type="entry name" value="JHBP"/>
    <property type="match status" value="1"/>
</dbReference>